<organism evidence="2 3">
    <name type="scientific">Dasania phycosphaerae</name>
    <dbReference type="NCBI Taxonomy" id="2950436"/>
    <lineage>
        <taxon>Bacteria</taxon>
        <taxon>Pseudomonadati</taxon>
        <taxon>Pseudomonadota</taxon>
        <taxon>Gammaproteobacteria</taxon>
        <taxon>Cellvibrionales</taxon>
        <taxon>Spongiibacteraceae</taxon>
        <taxon>Dasania</taxon>
    </lineage>
</organism>
<dbReference type="AlphaFoldDB" id="A0A9J6RNU4"/>
<feature type="transmembrane region" description="Helical" evidence="1">
    <location>
        <begin position="6"/>
        <end position="27"/>
    </location>
</feature>
<evidence type="ECO:0000313" key="2">
    <source>
        <dbReference type="EMBL" id="MCZ0865807.1"/>
    </source>
</evidence>
<keyword evidence="3" id="KW-1185">Reference proteome</keyword>
<gene>
    <name evidence="2" type="ORF">O0V09_11370</name>
</gene>
<dbReference type="RefSeq" id="WP_258331947.1">
    <property type="nucleotide sequence ID" value="NZ_JAPTGG010000008.1"/>
</dbReference>
<comment type="caution">
    <text evidence="2">The sequence shown here is derived from an EMBL/GenBank/DDBJ whole genome shotgun (WGS) entry which is preliminary data.</text>
</comment>
<proteinExistence type="predicted"/>
<evidence type="ECO:0000313" key="3">
    <source>
        <dbReference type="Proteomes" id="UP001069090"/>
    </source>
</evidence>
<dbReference type="EMBL" id="JAPTGG010000008">
    <property type="protein sequence ID" value="MCZ0865807.1"/>
    <property type="molecule type" value="Genomic_DNA"/>
</dbReference>
<accession>A0A9J6RNU4</accession>
<reference evidence="2 3" key="1">
    <citation type="submission" date="2022-12" db="EMBL/GenBank/DDBJ databases">
        <title>Dasania phycosphaerae sp. nov., isolated from particulate material of the south coast of Korea.</title>
        <authorList>
            <person name="Jiang Y."/>
        </authorList>
    </citation>
    <scope>NUCLEOTIDE SEQUENCE [LARGE SCALE GENOMIC DNA]</scope>
    <source>
        <strain evidence="2 3">GY-19</strain>
    </source>
</reference>
<dbReference type="Proteomes" id="UP001069090">
    <property type="component" value="Unassembled WGS sequence"/>
</dbReference>
<keyword evidence="1" id="KW-1133">Transmembrane helix</keyword>
<keyword evidence="1" id="KW-0472">Membrane</keyword>
<protein>
    <submittedName>
        <fullName evidence="2">Uncharacterized protein</fullName>
    </submittedName>
</protein>
<name>A0A9J6RNU4_9GAMM</name>
<keyword evidence="1" id="KW-0812">Transmembrane</keyword>
<evidence type="ECO:0000256" key="1">
    <source>
        <dbReference type="SAM" id="Phobius"/>
    </source>
</evidence>
<sequence>MLSRKTTIIAAIAFFCVVVIATGYVLWHMSTPRQYQLDISNETDQAITQVTVFGMGVFHAQSASDIAPGQFSSIIVNLKPEGDLRFSVEQGYNSIDYSLAQDVQRLEQFKQWLTVEPGNRFIVKDVE</sequence>